<keyword evidence="4 11" id="KW-1133">Transmembrane helix</keyword>
<dbReference type="OrthoDB" id="9909019at2759"/>
<dbReference type="PANTHER" id="PTHR22883">
    <property type="entry name" value="ZINC FINGER DHHC DOMAIN CONTAINING PROTEIN"/>
    <property type="match status" value="1"/>
</dbReference>
<evidence type="ECO:0000256" key="9">
    <source>
        <dbReference type="ARBA" id="ARBA00038298"/>
    </source>
</evidence>
<accession>A0A9P6KZR8</accession>
<dbReference type="GO" id="GO:0016020">
    <property type="term" value="C:membrane"/>
    <property type="evidence" value="ECO:0007669"/>
    <property type="project" value="UniProtKB-SubCell"/>
</dbReference>
<dbReference type="PROSITE" id="PS50216">
    <property type="entry name" value="DHHC"/>
    <property type="match status" value="1"/>
</dbReference>
<sequence length="305" mass="35857">MNLKEIIKEAFKVVVFTIYPMLQLYGYFVFVGLYCLEDKKFEGWLVLVLFFMYHVFATTKVIFYMKLLINEGFSTVEIFPNVPVDGHKMKLKGVNIFLKEEIMERNITKVKSCTICNTYKPPRAHHCKSCNRCYLKFDHHCGVLDTCVGFHNYKFFYQFLILNLITCGFFCIVIFFGVLEKDLRLSLRVNYIISLICFMIQVVWIVFMLVLHTKLISDNETNVEFKALNSYLNGDHRFTEVFQEGPITVYSDSKDRAILNPYNLGIKDNWKQVFGERPIDWFRPNMSSIGDGTSFPKNYNEYDLV</sequence>
<evidence type="ECO:0000256" key="1">
    <source>
        <dbReference type="ARBA" id="ARBA00004141"/>
    </source>
</evidence>
<feature type="domain" description="Palmitoyltransferase DHHC" evidence="12">
    <location>
        <begin position="111"/>
        <end position="225"/>
    </location>
</feature>
<feature type="transmembrane region" description="Helical" evidence="11">
    <location>
        <begin position="13"/>
        <end position="36"/>
    </location>
</feature>
<comment type="similarity">
    <text evidence="9">Belongs to the DHHC palmitoyltransferase family. PFA5 subfamily.</text>
</comment>
<comment type="domain">
    <text evidence="11">The DHHC domain is required for palmitoyltransferase activity.</text>
</comment>
<comment type="catalytic activity">
    <reaction evidence="10 11">
        <text>L-cysteinyl-[protein] + hexadecanoyl-CoA = S-hexadecanoyl-L-cysteinyl-[protein] + CoA</text>
        <dbReference type="Rhea" id="RHEA:36683"/>
        <dbReference type="Rhea" id="RHEA-COMP:10131"/>
        <dbReference type="Rhea" id="RHEA-COMP:11032"/>
        <dbReference type="ChEBI" id="CHEBI:29950"/>
        <dbReference type="ChEBI" id="CHEBI:57287"/>
        <dbReference type="ChEBI" id="CHEBI:57379"/>
        <dbReference type="ChEBI" id="CHEBI:74151"/>
        <dbReference type="EC" id="2.3.1.225"/>
    </reaction>
</comment>
<reference evidence="13 14" key="1">
    <citation type="journal article" date="2020" name="Genome Biol. Evol.">
        <title>Comparative genomics of strictly vertically transmitted, feminizing microsporidia endosymbionts of amphipod crustaceans.</title>
        <authorList>
            <person name="Cormier A."/>
            <person name="Chebbi M.A."/>
            <person name="Giraud I."/>
            <person name="Wattier R."/>
            <person name="Teixeira M."/>
            <person name="Gilbert C."/>
            <person name="Rigaud T."/>
            <person name="Cordaux R."/>
        </authorList>
    </citation>
    <scope>NUCLEOTIDE SEQUENCE [LARGE SCALE GENOMIC DNA]</scope>
    <source>
        <strain evidence="13 14">Ou3-Ou53</strain>
    </source>
</reference>
<keyword evidence="14" id="KW-1185">Reference proteome</keyword>
<name>A0A9P6KZR8_9MICR</name>
<comment type="subcellular location">
    <subcellularLocation>
        <location evidence="1">Membrane</location>
        <topology evidence="1">Multi-pass membrane protein</topology>
    </subcellularLocation>
</comment>
<evidence type="ECO:0000313" key="13">
    <source>
        <dbReference type="EMBL" id="KAF9764204.1"/>
    </source>
</evidence>
<dbReference type="InterPro" id="IPR039859">
    <property type="entry name" value="PFA4/ZDH16/20/ERF2-like"/>
</dbReference>
<dbReference type="GO" id="GO:0005794">
    <property type="term" value="C:Golgi apparatus"/>
    <property type="evidence" value="ECO:0007669"/>
    <property type="project" value="TreeGrafter"/>
</dbReference>
<keyword evidence="7" id="KW-0449">Lipoprotein</keyword>
<protein>
    <recommendedName>
        <fullName evidence="11">Palmitoyltransferase</fullName>
        <ecNumber evidence="11">2.3.1.225</ecNumber>
    </recommendedName>
</protein>
<comment type="caution">
    <text evidence="13">The sequence shown here is derived from an EMBL/GenBank/DDBJ whole genome shotgun (WGS) entry which is preliminary data.</text>
</comment>
<evidence type="ECO:0000256" key="7">
    <source>
        <dbReference type="ARBA" id="ARBA00023288"/>
    </source>
</evidence>
<feature type="transmembrane region" description="Helical" evidence="11">
    <location>
        <begin position="155"/>
        <end position="179"/>
    </location>
</feature>
<keyword evidence="2 11" id="KW-0808">Transferase</keyword>
<evidence type="ECO:0000256" key="11">
    <source>
        <dbReference type="RuleBase" id="RU079119"/>
    </source>
</evidence>
<evidence type="ECO:0000256" key="3">
    <source>
        <dbReference type="ARBA" id="ARBA00022692"/>
    </source>
</evidence>
<dbReference type="EMBL" id="SBJO01000032">
    <property type="protein sequence ID" value="KAF9764204.1"/>
    <property type="molecule type" value="Genomic_DNA"/>
</dbReference>
<dbReference type="Proteomes" id="UP000740883">
    <property type="component" value="Unassembled WGS sequence"/>
</dbReference>
<evidence type="ECO:0000256" key="2">
    <source>
        <dbReference type="ARBA" id="ARBA00022679"/>
    </source>
</evidence>
<dbReference type="PANTHER" id="PTHR22883:SF23">
    <property type="entry name" value="PALMITOYLTRANSFERASE ZDHHC6"/>
    <property type="match status" value="1"/>
</dbReference>
<dbReference type="GO" id="GO:0019706">
    <property type="term" value="F:protein-cysteine S-palmitoyltransferase activity"/>
    <property type="evidence" value="ECO:0007669"/>
    <property type="project" value="UniProtKB-EC"/>
</dbReference>
<evidence type="ECO:0000256" key="10">
    <source>
        <dbReference type="ARBA" id="ARBA00048048"/>
    </source>
</evidence>
<evidence type="ECO:0000259" key="12">
    <source>
        <dbReference type="Pfam" id="PF01529"/>
    </source>
</evidence>
<dbReference type="InterPro" id="IPR001594">
    <property type="entry name" value="Palmitoyltrfase_DHHC"/>
</dbReference>
<evidence type="ECO:0000256" key="4">
    <source>
        <dbReference type="ARBA" id="ARBA00022989"/>
    </source>
</evidence>
<evidence type="ECO:0000313" key="14">
    <source>
        <dbReference type="Proteomes" id="UP000740883"/>
    </source>
</evidence>
<feature type="transmembrane region" description="Helical" evidence="11">
    <location>
        <begin position="43"/>
        <end position="65"/>
    </location>
</feature>
<keyword evidence="3 11" id="KW-0812">Transmembrane</keyword>
<dbReference type="GO" id="GO:0006612">
    <property type="term" value="P:protein targeting to membrane"/>
    <property type="evidence" value="ECO:0007669"/>
    <property type="project" value="TreeGrafter"/>
</dbReference>
<dbReference type="EC" id="2.3.1.225" evidence="11"/>
<evidence type="ECO:0000256" key="8">
    <source>
        <dbReference type="ARBA" id="ARBA00023315"/>
    </source>
</evidence>
<keyword evidence="5 11" id="KW-0472">Membrane</keyword>
<evidence type="ECO:0000256" key="6">
    <source>
        <dbReference type="ARBA" id="ARBA00023139"/>
    </source>
</evidence>
<dbReference type="AlphaFoldDB" id="A0A9P6KZR8"/>
<keyword evidence="6" id="KW-0564">Palmitate</keyword>
<feature type="transmembrane region" description="Helical" evidence="11">
    <location>
        <begin position="191"/>
        <end position="211"/>
    </location>
</feature>
<evidence type="ECO:0000256" key="5">
    <source>
        <dbReference type="ARBA" id="ARBA00023136"/>
    </source>
</evidence>
<dbReference type="Pfam" id="PF01529">
    <property type="entry name" value="DHHC"/>
    <property type="match status" value="1"/>
</dbReference>
<proteinExistence type="inferred from homology"/>
<dbReference type="GO" id="GO:0005783">
    <property type="term" value="C:endoplasmic reticulum"/>
    <property type="evidence" value="ECO:0007669"/>
    <property type="project" value="TreeGrafter"/>
</dbReference>
<gene>
    <name evidence="13" type="primary">PFA3_1</name>
    <name evidence="13" type="ORF">NGRA_0744</name>
</gene>
<keyword evidence="8 11" id="KW-0012">Acyltransferase</keyword>
<organism evidence="13 14">
    <name type="scientific">Nosema granulosis</name>
    <dbReference type="NCBI Taxonomy" id="83296"/>
    <lineage>
        <taxon>Eukaryota</taxon>
        <taxon>Fungi</taxon>
        <taxon>Fungi incertae sedis</taxon>
        <taxon>Microsporidia</taxon>
        <taxon>Nosematidae</taxon>
        <taxon>Nosema</taxon>
    </lineage>
</organism>